<proteinExistence type="predicted"/>
<dbReference type="InterPro" id="IPR029063">
    <property type="entry name" value="SAM-dependent_MTases_sf"/>
</dbReference>
<gene>
    <name evidence="1" type="ORF">PCOR1329_LOCUS65578</name>
</gene>
<dbReference type="EMBL" id="CAUYUJ010018402">
    <property type="protein sequence ID" value="CAK0883334.1"/>
    <property type="molecule type" value="Genomic_DNA"/>
</dbReference>
<keyword evidence="2" id="KW-1185">Reference proteome</keyword>
<organism evidence="1 2">
    <name type="scientific">Prorocentrum cordatum</name>
    <dbReference type="NCBI Taxonomy" id="2364126"/>
    <lineage>
        <taxon>Eukaryota</taxon>
        <taxon>Sar</taxon>
        <taxon>Alveolata</taxon>
        <taxon>Dinophyceae</taxon>
        <taxon>Prorocentrales</taxon>
        <taxon>Prorocentraceae</taxon>
        <taxon>Prorocentrum</taxon>
    </lineage>
</organism>
<accession>A0ABN9WC58</accession>
<dbReference type="SUPFAM" id="SSF53335">
    <property type="entry name" value="S-adenosyl-L-methionine-dependent methyltransferases"/>
    <property type="match status" value="1"/>
</dbReference>
<dbReference type="Gene3D" id="3.40.50.150">
    <property type="entry name" value="Vaccinia Virus protein VP39"/>
    <property type="match status" value="1"/>
</dbReference>
<dbReference type="Proteomes" id="UP001189429">
    <property type="component" value="Unassembled WGS sequence"/>
</dbReference>
<sequence length="301" mass="34415">MSRDTSSSAFSGIGTPEVAATQLHRAVQARRPDRLVRRPKMLYAIEWDADCQVELDLILQDTRESDGCLFGDIAQFFVPNLQDTVAALRLCPDRACQVLGPSIKGGHSVTRRGHCLRHGRHCNLQLARRHMAGTSCKGSSAQGRREQEGHKSIVDTLAWIALRRLIQEPEVGQENVEHFPTELLSEYLGDLYFIDWVILDPRMYGWPCARTRKWTMMRHRQKTLAMIHPLSQFLRRFHRVCTYTWREYWFLHRYCDDATIGAITQHPTVIPDELQADLMWSQRRAGSRGAALADAPTPPAD</sequence>
<protein>
    <submittedName>
        <fullName evidence="1">Uncharacterized protein</fullName>
    </submittedName>
</protein>
<comment type="caution">
    <text evidence="1">The sequence shown here is derived from an EMBL/GenBank/DDBJ whole genome shotgun (WGS) entry which is preliminary data.</text>
</comment>
<evidence type="ECO:0000313" key="2">
    <source>
        <dbReference type="Proteomes" id="UP001189429"/>
    </source>
</evidence>
<reference evidence="1" key="1">
    <citation type="submission" date="2023-10" db="EMBL/GenBank/DDBJ databases">
        <authorList>
            <person name="Chen Y."/>
            <person name="Shah S."/>
            <person name="Dougan E. K."/>
            <person name="Thang M."/>
            <person name="Chan C."/>
        </authorList>
    </citation>
    <scope>NUCLEOTIDE SEQUENCE [LARGE SCALE GENOMIC DNA]</scope>
</reference>
<name>A0ABN9WC58_9DINO</name>
<evidence type="ECO:0000313" key="1">
    <source>
        <dbReference type="EMBL" id="CAK0883334.1"/>
    </source>
</evidence>